<evidence type="ECO:0000313" key="2">
    <source>
        <dbReference type="EMBL" id="VFV30558.1"/>
    </source>
</evidence>
<name>A0A485NEZ9_LYNPA</name>
<gene>
    <name evidence="2" type="ORF">LYPA_23C004454</name>
</gene>
<dbReference type="EMBL" id="CAAGRJ010014376">
    <property type="protein sequence ID" value="VFV30558.1"/>
    <property type="molecule type" value="Genomic_DNA"/>
</dbReference>
<accession>A0A485NEZ9</accession>
<feature type="region of interest" description="Disordered" evidence="1">
    <location>
        <begin position="1"/>
        <end position="22"/>
    </location>
</feature>
<organism evidence="2 3">
    <name type="scientific">Lynx pardinus</name>
    <name type="common">Iberian lynx</name>
    <name type="synonym">Felis pardina</name>
    <dbReference type="NCBI Taxonomy" id="191816"/>
    <lineage>
        <taxon>Eukaryota</taxon>
        <taxon>Metazoa</taxon>
        <taxon>Chordata</taxon>
        <taxon>Craniata</taxon>
        <taxon>Vertebrata</taxon>
        <taxon>Euteleostomi</taxon>
        <taxon>Mammalia</taxon>
        <taxon>Eutheria</taxon>
        <taxon>Laurasiatheria</taxon>
        <taxon>Carnivora</taxon>
        <taxon>Feliformia</taxon>
        <taxon>Felidae</taxon>
        <taxon>Felinae</taxon>
        <taxon>Lynx</taxon>
    </lineage>
</organism>
<keyword evidence="3" id="KW-1185">Reference proteome</keyword>
<dbReference type="Proteomes" id="UP000386466">
    <property type="component" value="Unassembled WGS sequence"/>
</dbReference>
<feature type="non-terminal residue" evidence="2">
    <location>
        <position position="1"/>
    </location>
</feature>
<proteinExistence type="predicted"/>
<feature type="non-terminal residue" evidence="2">
    <location>
        <position position="95"/>
    </location>
</feature>
<reference evidence="2 3" key="1">
    <citation type="submission" date="2019-01" db="EMBL/GenBank/DDBJ databases">
        <authorList>
            <person name="Alioto T."/>
            <person name="Alioto T."/>
        </authorList>
    </citation>
    <scope>NUCLEOTIDE SEQUENCE [LARGE SCALE GENOMIC DNA]</scope>
</reference>
<sequence>WSRSPHSWSRSPHSWSHSLQNSHSSPCFWWVLGGVGQRCRCRGEVFRSPHLNASPPHRVSDRLRPKATRTKGCCVPICCWCNIRGSCHQAQVACV</sequence>
<evidence type="ECO:0000313" key="3">
    <source>
        <dbReference type="Proteomes" id="UP000386466"/>
    </source>
</evidence>
<evidence type="ECO:0000256" key="1">
    <source>
        <dbReference type="SAM" id="MobiDB-lite"/>
    </source>
</evidence>
<protein>
    <submittedName>
        <fullName evidence="2">Uncharacterized protein</fullName>
    </submittedName>
</protein>
<dbReference type="AlphaFoldDB" id="A0A485NEZ9"/>